<evidence type="ECO:0000313" key="2">
    <source>
        <dbReference type="Proteomes" id="UP000004995"/>
    </source>
</evidence>
<keyword evidence="2" id="KW-1185">Reference proteome</keyword>
<dbReference type="EnsemblPlants" id="KQK97829">
    <property type="protein sequence ID" value="KQK97829"/>
    <property type="gene ID" value="SETIT_012910mg"/>
</dbReference>
<protein>
    <submittedName>
        <fullName evidence="1">Uncharacterized protein</fullName>
    </submittedName>
</protein>
<name>K3YF93_SETIT</name>
<dbReference type="HOGENOM" id="CLU_3407047_0_0_1"/>
<reference evidence="2" key="1">
    <citation type="journal article" date="2012" name="Nat. Biotechnol.">
        <title>Reference genome sequence of the model plant Setaria.</title>
        <authorList>
            <person name="Bennetzen J.L."/>
            <person name="Schmutz J."/>
            <person name="Wang H."/>
            <person name="Percifield R."/>
            <person name="Hawkins J."/>
            <person name="Pontaroli A.C."/>
            <person name="Estep M."/>
            <person name="Feng L."/>
            <person name="Vaughn J.N."/>
            <person name="Grimwood J."/>
            <person name="Jenkins J."/>
            <person name="Barry K."/>
            <person name="Lindquist E."/>
            <person name="Hellsten U."/>
            <person name="Deshpande S."/>
            <person name="Wang X."/>
            <person name="Wu X."/>
            <person name="Mitros T."/>
            <person name="Triplett J."/>
            <person name="Yang X."/>
            <person name="Ye C.Y."/>
            <person name="Mauro-Herrera M."/>
            <person name="Wang L."/>
            <person name="Li P."/>
            <person name="Sharma M."/>
            <person name="Sharma R."/>
            <person name="Ronald P.C."/>
            <person name="Panaud O."/>
            <person name="Kellogg E.A."/>
            <person name="Brutnell T.P."/>
            <person name="Doust A.N."/>
            <person name="Tuskan G.A."/>
            <person name="Rokhsar D."/>
            <person name="Devos K.M."/>
        </authorList>
    </citation>
    <scope>NUCLEOTIDE SEQUENCE [LARGE SCALE GENOMIC DNA]</scope>
    <source>
        <strain evidence="2">cv. Yugu1</strain>
    </source>
</reference>
<reference evidence="1" key="2">
    <citation type="submission" date="2018-08" db="UniProtKB">
        <authorList>
            <consortium name="EnsemblPlants"/>
        </authorList>
    </citation>
    <scope>IDENTIFICATION</scope>
    <source>
        <strain evidence="1">Yugu1</strain>
    </source>
</reference>
<proteinExistence type="predicted"/>
<dbReference type="EMBL" id="AGNK02004404">
    <property type="status" value="NOT_ANNOTATED_CDS"/>
    <property type="molecule type" value="Genomic_DNA"/>
</dbReference>
<dbReference type="Proteomes" id="UP000004995">
    <property type="component" value="Unassembled WGS sequence"/>
</dbReference>
<accession>K3YF93</accession>
<sequence>MFARKYGPVDAARVAGKSIVVADWRGVRVL</sequence>
<organism evidence="1 2">
    <name type="scientific">Setaria italica</name>
    <name type="common">Foxtail millet</name>
    <name type="synonym">Panicum italicum</name>
    <dbReference type="NCBI Taxonomy" id="4555"/>
    <lineage>
        <taxon>Eukaryota</taxon>
        <taxon>Viridiplantae</taxon>
        <taxon>Streptophyta</taxon>
        <taxon>Embryophyta</taxon>
        <taxon>Tracheophyta</taxon>
        <taxon>Spermatophyta</taxon>
        <taxon>Magnoliopsida</taxon>
        <taxon>Liliopsida</taxon>
        <taxon>Poales</taxon>
        <taxon>Poaceae</taxon>
        <taxon>PACMAD clade</taxon>
        <taxon>Panicoideae</taxon>
        <taxon>Panicodae</taxon>
        <taxon>Paniceae</taxon>
        <taxon>Cenchrinae</taxon>
        <taxon>Setaria</taxon>
    </lineage>
</organism>
<dbReference type="AlphaFoldDB" id="K3YF93"/>
<evidence type="ECO:0000313" key="1">
    <source>
        <dbReference type="EnsemblPlants" id="KQK97829"/>
    </source>
</evidence>
<dbReference type="Gramene" id="KQK97829">
    <property type="protein sequence ID" value="KQK97829"/>
    <property type="gene ID" value="SETIT_012910mg"/>
</dbReference>
<dbReference type="InParanoid" id="K3YF93"/>